<evidence type="ECO:0000256" key="6">
    <source>
        <dbReference type="PROSITE-ProRule" id="PRU00278"/>
    </source>
</evidence>
<dbReference type="PANTHER" id="PTHR47245">
    <property type="entry name" value="PEPTIDYLPROLYL ISOMERASE"/>
    <property type="match status" value="1"/>
</dbReference>
<protein>
    <recommendedName>
        <fullName evidence="2">peptidylprolyl isomerase</fullName>
        <ecNumber evidence="2">5.2.1.8</ecNumber>
    </recommendedName>
</protein>
<feature type="domain" description="PpiC" evidence="7">
    <location>
        <begin position="171"/>
        <end position="259"/>
    </location>
</feature>
<dbReference type="Pfam" id="PF13145">
    <property type="entry name" value="Rotamase_2"/>
    <property type="match status" value="1"/>
</dbReference>
<dbReference type="HOGENOM" id="CLU_949281_0_0_0"/>
<dbReference type="InterPro" id="IPR046357">
    <property type="entry name" value="PPIase_dom_sf"/>
</dbReference>
<proteinExistence type="predicted"/>
<dbReference type="PROSITE" id="PS50198">
    <property type="entry name" value="PPIC_PPIASE_2"/>
    <property type="match status" value="1"/>
</dbReference>
<accession>A0A059Y3C6</accession>
<evidence type="ECO:0000256" key="4">
    <source>
        <dbReference type="ARBA" id="ARBA00023110"/>
    </source>
</evidence>
<evidence type="ECO:0000313" key="9">
    <source>
        <dbReference type="Proteomes" id="UP000027059"/>
    </source>
</evidence>
<sequence>MRALFFLCLFREKQEPNFFIRFLFLSLLILLSNGCHRSEDRKTVVVGYLGKKAITVKNLEDTARFMGLGSASRHRPLTEWTLSERNAALRETVQDFFLEEEGKKRGIKIRPNEIKDYLKNHFPQPEKSLEPFARKALFLQKTEEALAPFPDISISIERSFYKNHQNLFRISRQAIVDHIVVAKQEEAESIRDALIKGSSFARLAKLESLGMEASSGGRMKPYPRGTMPPPFDTVFTMKPGEITPVLSSPYGYHLFRLEKFIPEHTLSFSMVKNWIKKKLTRVKRQKVLQEWLAQKLQKSPFHRAPTYKGIFSPFPVTISGSQTF</sequence>
<dbReference type="GO" id="GO:0003755">
    <property type="term" value="F:peptidyl-prolyl cis-trans isomerase activity"/>
    <property type="evidence" value="ECO:0007669"/>
    <property type="project" value="UniProtKB-KW"/>
</dbReference>
<evidence type="ECO:0000256" key="2">
    <source>
        <dbReference type="ARBA" id="ARBA00013194"/>
    </source>
</evidence>
<dbReference type="InterPro" id="IPR050245">
    <property type="entry name" value="PrsA_foldase"/>
</dbReference>
<dbReference type="EMBL" id="CP007243">
    <property type="protein sequence ID" value="AIA32037.1"/>
    <property type="molecule type" value="Genomic_DNA"/>
</dbReference>
<keyword evidence="9" id="KW-1185">Reference proteome</keyword>
<evidence type="ECO:0000313" key="8">
    <source>
        <dbReference type="EMBL" id="AIA32037.1"/>
    </source>
</evidence>
<dbReference type="KEGG" id="lfp:Y981_12645"/>
<evidence type="ECO:0000256" key="5">
    <source>
        <dbReference type="ARBA" id="ARBA00023235"/>
    </source>
</evidence>
<dbReference type="Proteomes" id="UP000027059">
    <property type="component" value="Chromosome"/>
</dbReference>
<reference evidence="9" key="1">
    <citation type="submission" date="2014-02" db="EMBL/GenBank/DDBJ databases">
        <title>Complete genome sequence and comparative genomic analysis of the nitrogen-fixing bacterium Leptospirillum ferriphilum YSK.</title>
        <authorList>
            <person name="Guo X."/>
            <person name="Yin H."/>
            <person name="Liang Y."/>
            <person name="Hu Q."/>
            <person name="Ma L."/>
            <person name="Xiao Y."/>
            <person name="Zhang X."/>
            <person name="Qiu G."/>
            <person name="Liu X."/>
        </authorList>
    </citation>
    <scope>NUCLEOTIDE SEQUENCE [LARGE SCALE GENOMIC DNA]</scope>
    <source>
        <strain evidence="9">YSK</strain>
    </source>
</reference>
<dbReference type="Gene3D" id="3.10.50.40">
    <property type="match status" value="1"/>
</dbReference>
<dbReference type="SUPFAM" id="SSF54534">
    <property type="entry name" value="FKBP-like"/>
    <property type="match status" value="1"/>
</dbReference>
<evidence type="ECO:0000256" key="3">
    <source>
        <dbReference type="ARBA" id="ARBA00022729"/>
    </source>
</evidence>
<keyword evidence="4 6" id="KW-0697">Rotamase</keyword>
<keyword evidence="3" id="KW-0732">Signal</keyword>
<dbReference type="PANTHER" id="PTHR47245:SF1">
    <property type="entry name" value="FOLDASE PROTEIN PRSA"/>
    <property type="match status" value="1"/>
</dbReference>
<dbReference type="SUPFAM" id="SSF109998">
    <property type="entry name" value="Triger factor/SurA peptide-binding domain-like"/>
    <property type="match status" value="1"/>
</dbReference>
<dbReference type="AlphaFoldDB" id="A0A059Y3C6"/>
<gene>
    <name evidence="8" type="ORF">Y981_12645</name>
</gene>
<dbReference type="InterPro" id="IPR000297">
    <property type="entry name" value="PPIase_PpiC"/>
</dbReference>
<organism evidence="8 9">
    <name type="scientific">Leptospirillum ferriphilum YSK</name>
    <dbReference type="NCBI Taxonomy" id="1441628"/>
    <lineage>
        <taxon>Bacteria</taxon>
        <taxon>Pseudomonadati</taxon>
        <taxon>Nitrospirota</taxon>
        <taxon>Nitrospiria</taxon>
        <taxon>Nitrospirales</taxon>
        <taxon>Nitrospiraceae</taxon>
        <taxon>Leptospirillum</taxon>
    </lineage>
</organism>
<comment type="catalytic activity">
    <reaction evidence="1">
        <text>[protein]-peptidylproline (omega=180) = [protein]-peptidylproline (omega=0)</text>
        <dbReference type="Rhea" id="RHEA:16237"/>
        <dbReference type="Rhea" id="RHEA-COMP:10747"/>
        <dbReference type="Rhea" id="RHEA-COMP:10748"/>
        <dbReference type="ChEBI" id="CHEBI:83833"/>
        <dbReference type="ChEBI" id="CHEBI:83834"/>
        <dbReference type="EC" id="5.2.1.8"/>
    </reaction>
</comment>
<dbReference type="EC" id="5.2.1.8" evidence="2"/>
<keyword evidence="5 6" id="KW-0413">Isomerase</keyword>
<evidence type="ECO:0000256" key="1">
    <source>
        <dbReference type="ARBA" id="ARBA00000971"/>
    </source>
</evidence>
<name>A0A059Y3C6_9BACT</name>
<dbReference type="InterPro" id="IPR027304">
    <property type="entry name" value="Trigger_fact/SurA_dom_sf"/>
</dbReference>
<evidence type="ECO:0000259" key="7">
    <source>
        <dbReference type="PROSITE" id="PS50198"/>
    </source>
</evidence>
<reference evidence="8 9" key="2">
    <citation type="journal article" date="2015" name="Biomed. Res. Int.">
        <title>Effects of Arsenite Resistance on the Growth and Functional Gene Expression of Leptospirillum ferriphilum and Acidithiobacillus thiooxidans in Pure Culture and Coculture.</title>
        <authorList>
            <person name="Jiang H."/>
            <person name="Liang Y."/>
            <person name="Yin H."/>
            <person name="Xiao Y."/>
            <person name="Guo X."/>
            <person name="Xu Y."/>
            <person name="Hu Q."/>
            <person name="Liu H."/>
            <person name="Liu X."/>
        </authorList>
    </citation>
    <scope>NUCLEOTIDE SEQUENCE [LARGE SCALE GENOMIC DNA]</scope>
    <source>
        <strain evidence="8 9">YSK</strain>
    </source>
</reference>